<organism evidence="2 3">
    <name type="scientific">Cutaneotrichosporon oleaginosum</name>
    <dbReference type="NCBI Taxonomy" id="879819"/>
    <lineage>
        <taxon>Eukaryota</taxon>
        <taxon>Fungi</taxon>
        <taxon>Dikarya</taxon>
        <taxon>Basidiomycota</taxon>
        <taxon>Agaricomycotina</taxon>
        <taxon>Tremellomycetes</taxon>
        <taxon>Trichosporonales</taxon>
        <taxon>Trichosporonaceae</taxon>
        <taxon>Cutaneotrichosporon</taxon>
    </lineage>
</organism>
<keyword evidence="3" id="KW-1185">Reference proteome</keyword>
<dbReference type="GeneID" id="28987040"/>
<accession>A0A0J1BA11</accession>
<evidence type="ECO:0000256" key="1">
    <source>
        <dbReference type="SAM" id="Phobius"/>
    </source>
</evidence>
<reference evidence="2 3" key="1">
    <citation type="submission" date="2015-03" db="EMBL/GenBank/DDBJ databases">
        <title>Genomics and transcriptomics of the oil-accumulating basidiomycete yeast T. oleaginosus allow insights into substrate utilization and the diverse evolutionary trajectories of mating systems in fungi.</title>
        <authorList>
            <consortium name="DOE Joint Genome Institute"/>
            <person name="Kourist R."/>
            <person name="Kracht O."/>
            <person name="Bracharz F."/>
            <person name="Lipzen A."/>
            <person name="Nolan M."/>
            <person name="Ohm R."/>
            <person name="Grigoriev I."/>
            <person name="Sun S."/>
            <person name="Heitman J."/>
            <person name="Bruck T."/>
            <person name="Nowrousian M."/>
        </authorList>
    </citation>
    <scope>NUCLEOTIDE SEQUENCE [LARGE SCALE GENOMIC DNA]</scope>
    <source>
        <strain evidence="2 3">IBC0246</strain>
    </source>
</reference>
<dbReference type="OrthoDB" id="2590973at2759"/>
<gene>
    <name evidence="2" type="ORF">CC85DRAFT_326289</name>
</gene>
<feature type="transmembrane region" description="Helical" evidence="1">
    <location>
        <begin position="57"/>
        <end position="84"/>
    </location>
</feature>
<keyword evidence="1" id="KW-0472">Membrane</keyword>
<proteinExistence type="predicted"/>
<feature type="transmembrane region" description="Helical" evidence="1">
    <location>
        <begin position="154"/>
        <end position="181"/>
    </location>
</feature>
<evidence type="ECO:0008006" key="4">
    <source>
        <dbReference type="Google" id="ProtNLM"/>
    </source>
</evidence>
<evidence type="ECO:0000313" key="2">
    <source>
        <dbReference type="EMBL" id="KLT44719.1"/>
    </source>
</evidence>
<name>A0A0J1BA11_9TREE</name>
<evidence type="ECO:0000313" key="3">
    <source>
        <dbReference type="Proteomes" id="UP000053611"/>
    </source>
</evidence>
<keyword evidence="1" id="KW-1133">Transmembrane helix</keyword>
<keyword evidence="1" id="KW-0812">Transmembrane</keyword>
<dbReference type="RefSeq" id="XP_018281210.1">
    <property type="nucleotide sequence ID" value="XM_018426437.1"/>
</dbReference>
<feature type="transmembrane region" description="Helical" evidence="1">
    <location>
        <begin position="96"/>
        <end position="121"/>
    </location>
</feature>
<dbReference type="Proteomes" id="UP000053611">
    <property type="component" value="Unassembled WGS sequence"/>
</dbReference>
<sequence>MVNLKTLLAARLVSLFLSAAFTLCVVGLSGKSLSNLHHDRQLASKLLKGAVIHADDVLAVLGCVCAAAGLGVIVSFISEIVLFIEKRKGMPRRFRYINEFLMGFCTLLLLAVAIAATVIVVNRQASVTAPGIPAATIATLLKATGKSLRYRDTFAYYAMICAWFAWFFIFISFILIVMAGLHYRKSENQRRDASVTMTEKRSAEHDAAPVAV</sequence>
<dbReference type="EMBL" id="KQ087185">
    <property type="protein sequence ID" value="KLT44719.1"/>
    <property type="molecule type" value="Genomic_DNA"/>
</dbReference>
<dbReference type="AlphaFoldDB" id="A0A0J1BA11"/>
<protein>
    <recommendedName>
        <fullName evidence="4">MARVEL domain-containing protein</fullName>
    </recommendedName>
</protein>